<comment type="caution">
    <text evidence="3">The sequence shown here is derived from an EMBL/GenBank/DDBJ whole genome shotgun (WGS) entry which is preliminary data.</text>
</comment>
<evidence type="ECO:0000313" key="4">
    <source>
        <dbReference type="Proteomes" id="UP000177967"/>
    </source>
</evidence>
<evidence type="ECO:0000313" key="3">
    <source>
        <dbReference type="EMBL" id="OGY09678.1"/>
    </source>
</evidence>
<name>A0A1G1V2Q2_9BACT</name>
<dbReference type="InterPro" id="IPR001434">
    <property type="entry name" value="OmcB-like_DUF11"/>
</dbReference>
<feature type="domain" description="DUF11" evidence="2">
    <location>
        <begin position="74"/>
        <end position="149"/>
    </location>
</feature>
<feature type="signal peptide" evidence="1">
    <location>
        <begin position="1"/>
        <end position="25"/>
    </location>
</feature>
<dbReference type="EMBL" id="MHBW01000006">
    <property type="protein sequence ID" value="OGY09678.1"/>
    <property type="molecule type" value="Genomic_DNA"/>
</dbReference>
<dbReference type="STRING" id="1797513.A2782_03080"/>
<accession>A0A1G1V2Q2</accession>
<keyword evidence="1" id="KW-0732">Signal</keyword>
<feature type="chain" id="PRO_5009580973" description="DUF11 domain-containing protein" evidence="1">
    <location>
        <begin position="26"/>
        <end position="216"/>
    </location>
</feature>
<dbReference type="AlphaFoldDB" id="A0A1G1V2Q2"/>
<evidence type="ECO:0000259" key="2">
    <source>
        <dbReference type="Pfam" id="PF01345"/>
    </source>
</evidence>
<protein>
    <recommendedName>
        <fullName evidence="2">DUF11 domain-containing protein</fullName>
    </recommendedName>
</protein>
<dbReference type="PROSITE" id="PS51257">
    <property type="entry name" value="PROKAR_LIPOPROTEIN"/>
    <property type="match status" value="1"/>
</dbReference>
<dbReference type="Pfam" id="PF01345">
    <property type="entry name" value="DUF11"/>
    <property type="match status" value="1"/>
</dbReference>
<proteinExistence type="predicted"/>
<dbReference type="Proteomes" id="UP000177967">
    <property type="component" value="Unassembled WGS sequence"/>
</dbReference>
<organism evidence="3 4">
    <name type="scientific">Candidatus Blackburnbacteria bacterium RIFCSPHIGHO2_01_FULL_43_15b</name>
    <dbReference type="NCBI Taxonomy" id="1797513"/>
    <lineage>
        <taxon>Bacteria</taxon>
        <taxon>Candidatus Blackburniibacteriota</taxon>
    </lineage>
</organism>
<gene>
    <name evidence="3" type="ORF">A2782_03080</name>
</gene>
<dbReference type="InterPro" id="IPR047589">
    <property type="entry name" value="DUF11_rpt"/>
</dbReference>
<evidence type="ECO:0000256" key="1">
    <source>
        <dbReference type="SAM" id="SignalP"/>
    </source>
</evidence>
<sequence length="216" mass="23163">MNKKLAVATISAATTLALTSNPVVGAVSCVAQYGGQYGQVCVSVDKLQVNKEVFNPNPKVNKFVDNITLDEATRHNFAPQDEVKFRITIKNTGDNTLTNIQVTDTLPSFLEQIAGEPYSFQIDTLKVGDSVQKELKAKVVNVDKLPSDKTVICDVNTSVAQSGNEVDRDTTQVCVEKKVARELPKAGAEGAAAILISSGLFGLIGNKLARVKRIGK</sequence>
<reference evidence="3 4" key="1">
    <citation type="journal article" date="2016" name="Nat. Commun.">
        <title>Thousands of microbial genomes shed light on interconnected biogeochemical processes in an aquifer system.</title>
        <authorList>
            <person name="Anantharaman K."/>
            <person name="Brown C.T."/>
            <person name="Hug L.A."/>
            <person name="Sharon I."/>
            <person name="Castelle C.J."/>
            <person name="Probst A.J."/>
            <person name="Thomas B.C."/>
            <person name="Singh A."/>
            <person name="Wilkins M.J."/>
            <person name="Karaoz U."/>
            <person name="Brodie E.L."/>
            <person name="Williams K.H."/>
            <person name="Hubbard S.S."/>
            <person name="Banfield J.F."/>
        </authorList>
    </citation>
    <scope>NUCLEOTIDE SEQUENCE [LARGE SCALE GENOMIC DNA]</scope>
</reference>
<dbReference type="NCBIfam" id="TIGR01451">
    <property type="entry name" value="B_ant_repeat"/>
    <property type="match status" value="1"/>
</dbReference>
<dbReference type="Gene3D" id="2.60.40.1170">
    <property type="entry name" value="Mu homology domain, subdomain B"/>
    <property type="match status" value="1"/>
</dbReference>